<accession>A0A5B8XUD3</accession>
<organism evidence="1 2">
    <name type="scientific">Microvenator marinus</name>
    <dbReference type="NCBI Taxonomy" id="2600177"/>
    <lineage>
        <taxon>Bacteria</taxon>
        <taxon>Deltaproteobacteria</taxon>
        <taxon>Bradymonadales</taxon>
        <taxon>Microvenatoraceae</taxon>
        <taxon>Microvenator</taxon>
    </lineage>
</organism>
<gene>
    <name evidence="1" type="ORF">FRD01_16135</name>
</gene>
<proteinExistence type="predicted"/>
<dbReference type="EMBL" id="CP042467">
    <property type="protein sequence ID" value="QED28737.1"/>
    <property type="molecule type" value="Genomic_DNA"/>
</dbReference>
<dbReference type="AlphaFoldDB" id="A0A5B8XUD3"/>
<keyword evidence="2" id="KW-1185">Reference proteome</keyword>
<dbReference type="KEGG" id="bbae:FRD01_16135"/>
<evidence type="ECO:0000313" key="1">
    <source>
        <dbReference type="EMBL" id="QED28737.1"/>
    </source>
</evidence>
<evidence type="ECO:0008006" key="3">
    <source>
        <dbReference type="Google" id="ProtNLM"/>
    </source>
</evidence>
<dbReference type="RefSeq" id="WP_146961430.1">
    <property type="nucleotide sequence ID" value="NZ_CP042467.1"/>
</dbReference>
<dbReference type="InterPro" id="IPR011006">
    <property type="entry name" value="CheY-like_superfamily"/>
</dbReference>
<name>A0A5B8XUD3_9DELT</name>
<evidence type="ECO:0000313" key="2">
    <source>
        <dbReference type="Proteomes" id="UP000321595"/>
    </source>
</evidence>
<reference evidence="1 2" key="1">
    <citation type="submission" date="2019-08" db="EMBL/GenBank/DDBJ databases">
        <authorList>
            <person name="Liang Q."/>
        </authorList>
    </citation>
    <scope>NUCLEOTIDE SEQUENCE [LARGE SCALE GENOMIC DNA]</scope>
    <source>
        <strain evidence="1 2">V1718</strain>
    </source>
</reference>
<dbReference type="Proteomes" id="UP000321595">
    <property type="component" value="Chromosome"/>
</dbReference>
<protein>
    <recommendedName>
        <fullName evidence="3">Response regulatory domain-containing protein</fullName>
    </recommendedName>
</protein>
<sequence length="109" mass="12001">MRVLVVSPSKTFQRTLKEGLGAMVQVVTAASVTAMLDCLRAVAFDMVIYDAGLGPVRESAVRSVQRVERFIVVANRGEEEGLCWSDEVIQKPIDSGVIHESIFKMLEFA</sequence>
<dbReference type="SUPFAM" id="SSF52172">
    <property type="entry name" value="CheY-like"/>
    <property type="match status" value="1"/>
</dbReference>
<dbReference type="Gene3D" id="3.40.50.2300">
    <property type="match status" value="1"/>
</dbReference>